<keyword evidence="3" id="KW-1185">Reference proteome</keyword>
<proteinExistence type="predicted"/>
<sequence length="149" mass="15743">MQTRAIRWLTCQASRAPLTTPVSCMAACPFEVQDGASLPAGIEPRGAISSSPDRRTTPQRYRGRSRLARMQLQGCVSASPAAPISTASAALARRGASIHLCFFQTGKKASKSTDGAPKSSHQRPAGAVVWRHPHAPQLDPTVRSVANAG</sequence>
<dbReference type="AlphaFoldDB" id="A0A6A6J062"/>
<protein>
    <submittedName>
        <fullName evidence="2">Uncharacterized protein</fullName>
    </submittedName>
</protein>
<evidence type="ECO:0000256" key="1">
    <source>
        <dbReference type="SAM" id="MobiDB-lite"/>
    </source>
</evidence>
<gene>
    <name evidence="2" type="ORF">BU26DRAFT_1744</name>
</gene>
<organism evidence="2 3">
    <name type="scientific">Trematosphaeria pertusa</name>
    <dbReference type="NCBI Taxonomy" id="390896"/>
    <lineage>
        <taxon>Eukaryota</taxon>
        <taxon>Fungi</taxon>
        <taxon>Dikarya</taxon>
        <taxon>Ascomycota</taxon>
        <taxon>Pezizomycotina</taxon>
        <taxon>Dothideomycetes</taxon>
        <taxon>Pleosporomycetidae</taxon>
        <taxon>Pleosporales</taxon>
        <taxon>Massarineae</taxon>
        <taxon>Trematosphaeriaceae</taxon>
        <taxon>Trematosphaeria</taxon>
    </lineage>
</organism>
<name>A0A6A6J062_9PLEO</name>
<evidence type="ECO:0000313" key="2">
    <source>
        <dbReference type="EMBL" id="KAF2255542.1"/>
    </source>
</evidence>
<dbReference type="OrthoDB" id="10644302at2759"/>
<dbReference type="RefSeq" id="XP_033690546.1">
    <property type="nucleotide sequence ID" value="XM_033820312.1"/>
</dbReference>
<dbReference type="EMBL" id="ML987189">
    <property type="protein sequence ID" value="KAF2255542.1"/>
    <property type="molecule type" value="Genomic_DNA"/>
</dbReference>
<feature type="region of interest" description="Disordered" evidence="1">
    <location>
        <begin position="41"/>
        <end position="61"/>
    </location>
</feature>
<reference evidence="2" key="1">
    <citation type="journal article" date="2020" name="Stud. Mycol.">
        <title>101 Dothideomycetes genomes: a test case for predicting lifestyles and emergence of pathogens.</title>
        <authorList>
            <person name="Haridas S."/>
            <person name="Albert R."/>
            <person name="Binder M."/>
            <person name="Bloem J."/>
            <person name="Labutti K."/>
            <person name="Salamov A."/>
            <person name="Andreopoulos B."/>
            <person name="Baker S."/>
            <person name="Barry K."/>
            <person name="Bills G."/>
            <person name="Bluhm B."/>
            <person name="Cannon C."/>
            <person name="Castanera R."/>
            <person name="Culley D."/>
            <person name="Daum C."/>
            <person name="Ezra D."/>
            <person name="Gonzalez J."/>
            <person name="Henrissat B."/>
            <person name="Kuo A."/>
            <person name="Liang C."/>
            <person name="Lipzen A."/>
            <person name="Lutzoni F."/>
            <person name="Magnuson J."/>
            <person name="Mondo S."/>
            <person name="Nolan M."/>
            <person name="Ohm R."/>
            <person name="Pangilinan J."/>
            <person name="Park H.-J."/>
            <person name="Ramirez L."/>
            <person name="Alfaro M."/>
            <person name="Sun H."/>
            <person name="Tritt A."/>
            <person name="Yoshinaga Y."/>
            <person name="Zwiers L.-H."/>
            <person name="Turgeon B."/>
            <person name="Goodwin S."/>
            <person name="Spatafora J."/>
            <person name="Crous P."/>
            <person name="Grigoriev I."/>
        </authorList>
    </citation>
    <scope>NUCLEOTIDE SEQUENCE</scope>
    <source>
        <strain evidence="2">CBS 122368</strain>
    </source>
</reference>
<evidence type="ECO:0000313" key="3">
    <source>
        <dbReference type="Proteomes" id="UP000800094"/>
    </source>
</evidence>
<dbReference type="Proteomes" id="UP000800094">
    <property type="component" value="Unassembled WGS sequence"/>
</dbReference>
<dbReference type="GeneID" id="54573642"/>
<accession>A0A6A6J062</accession>
<feature type="region of interest" description="Disordered" evidence="1">
    <location>
        <begin position="108"/>
        <end position="149"/>
    </location>
</feature>